<comment type="caution">
    <text evidence="9">The sequence shown here is derived from an EMBL/GenBank/DDBJ whole genome shotgun (WGS) entry which is preliminary data.</text>
</comment>
<feature type="transmembrane region" description="Helical" evidence="7">
    <location>
        <begin position="41"/>
        <end position="60"/>
    </location>
</feature>
<dbReference type="Gene3D" id="1.20.1250.20">
    <property type="entry name" value="MFS general substrate transporter like domains"/>
    <property type="match status" value="1"/>
</dbReference>
<feature type="domain" description="Major facilitator superfamily (MFS) profile" evidence="8">
    <location>
        <begin position="6"/>
        <end position="442"/>
    </location>
</feature>
<evidence type="ECO:0000313" key="10">
    <source>
        <dbReference type="Proteomes" id="UP000295680"/>
    </source>
</evidence>
<comment type="subcellular location">
    <subcellularLocation>
        <location evidence="1">Cell membrane</location>
        <topology evidence="1">Multi-pass membrane protein</topology>
    </subcellularLocation>
</comment>
<dbReference type="NCBIfam" id="TIGR00711">
    <property type="entry name" value="efflux_EmrB"/>
    <property type="match status" value="1"/>
</dbReference>
<dbReference type="AlphaFoldDB" id="A0A4V2S8W4"/>
<feature type="transmembrane region" description="Helical" evidence="7">
    <location>
        <begin position="158"/>
        <end position="181"/>
    </location>
</feature>
<organism evidence="9 10">
    <name type="scientific">Actinocrispum wychmicini</name>
    <dbReference type="NCBI Taxonomy" id="1213861"/>
    <lineage>
        <taxon>Bacteria</taxon>
        <taxon>Bacillati</taxon>
        <taxon>Actinomycetota</taxon>
        <taxon>Actinomycetes</taxon>
        <taxon>Pseudonocardiales</taxon>
        <taxon>Pseudonocardiaceae</taxon>
        <taxon>Actinocrispum</taxon>
    </lineage>
</organism>
<evidence type="ECO:0000256" key="4">
    <source>
        <dbReference type="ARBA" id="ARBA00022692"/>
    </source>
</evidence>
<dbReference type="PANTHER" id="PTHR42718">
    <property type="entry name" value="MAJOR FACILITATOR SUPERFAMILY MULTIDRUG TRANSPORTER MFSC"/>
    <property type="match status" value="1"/>
</dbReference>
<keyword evidence="3" id="KW-1003">Cell membrane</keyword>
<name>A0A4V2S8W4_9PSEU</name>
<dbReference type="InterPro" id="IPR036259">
    <property type="entry name" value="MFS_trans_sf"/>
</dbReference>
<feature type="transmembrane region" description="Helical" evidence="7">
    <location>
        <begin position="346"/>
        <end position="367"/>
    </location>
</feature>
<evidence type="ECO:0000256" key="7">
    <source>
        <dbReference type="SAM" id="Phobius"/>
    </source>
</evidence>
<dbReference type="GO" id="GO:0005886">
    <property type="term" value="C:plasma membrane"/>
    <property type="evidence" value="ECO:0007669"/>
    <property type="project" value="UniProtKB-SubCell"/>
</dbReference>
<dbReference type="Gene3D" id="1.20.1720.10">
    <property type="entry name" value="Multidrug resistance protein D"/>
    <property type="match status" value="1"/>
</dbReference>
<dbReference type="Proteomes" id="UP000295680">
    <property type="component" value="Unassembled WGS sequence"/>
</dbReference>
<dbReference type="InterPro" id="IPR020846">
    <property type="entry name" value="MFS_dom"/>
</dbReference>
<feature type="transmembrane region" description="Helical" evidence="7">
    <location>
        <begin position="388"/>
        <end position="406"/>
    </location>
</feature>
<dbReference type="PROSITE" id="PS50850">
    <property type="entry name" value="MFS"/>
    <property type="match status" value="1"/>
</dbReference>
<gene>
    <name evidence="9" type="ORF">EV192_1011202</name>
</gene>
<keyword evidence="4 7" id="KW-0812">Transmembrane</keyword>
<dbReference type="EMBL" id="SLWS01000001">
    <property type="protein sequence ID" value="TCO65410.1"/>
    <property type="molecule type" value="Genomic_DNA"/>
</dbReference>
<accession>A0A4V2S8W4</accession>
<feature type="transmembrane region" description="Helical" evidence="7">
    <location>
        <begin position="261"/>
        <end position="283"/>
    </location>
</feature>
<reference evidence="9 10" key="1">
    <citation type="submission" date="2019-03" db="EMBL/GenBank/DDBJ databases">
        <title>Genomic Encyclopedia of Type Strains, Phase IV (KMG-IV): sequencing the most valuable type-strain genomes for metagenomic binning, comparative biology and taxonomic classification.</title>
        <authorList>
            <person name="Goeker M."/>
        </authorList>
    </citation>
    <scope>NUCLEOTIDE SEQUENCE [LARGE SCALE GENOMIC DNA]</scope>
    <source>
        <strain evidence="9 10">DSM 45934</strain>
    </source>
</reference>
<sequence length="457" mass="46758">MGKWSPLVAVCLGAFMLLVDITIVTVALPDMAHDLNASFTGLQWVLDAYALALAALVLGSGSVADHIGRRRVYLIGLVVFAVASLACGVAPNVEILIIARIVQGVGGAAMLATTMALINVTYHGKDRAVALGLWGAVIGIAASAGPVLGGLFTEYVHWRGIFLVNLPISVIAIWMTMRAVGESKNPHASGVDLPGVVAFTASAGAITYGLIQAGEDGWGAAGTLGWLIAGAAALVVFVVIEIRSDHSMLDLALFRRPAFTVILLAALAMSFAAFAYGPFTSIWLQNVLHMKPLPAGLALLPMSVASFLVAGTVGRHLHSVAARLTVGFGLVVIGVGALLLHTGSSWVAVLPGLAVTGLGVGVTGQALPGAMMATVPPHRAGMASGALNTFRQLGFALGVAVLGTVVRGGSSFDNGLESSYVVAGVVGVVVGVIALLFLRSRDSVDQAKPQQVLGAEV</sequence>
<dbReference type="OrthoDB" id="9781469at2"/>
<evidence type="ECO:0000313" key="9">
    <source>
        <dbReference type="EMBL" id="TCO65410.1"/>
    </source>
</evidence>
<proteinExistence type="predicted"/>
<dbReference type="InterPro" id="IPR004638">
    <property type="entry name" value="EmrB-like"/>
</dbReference>
<evidence type="ECO:0000256" key="5">
    <source>
        <dbReference type="ARBA" id="ARBA00022989"/>
    </source>
</evidence>
<keyword evidence="2" id="KW-0813">Transport</keyword>
<feature type="transmembrane region" description="Helical" evidence="7">
    <location>
        <begin position="295"/>
        <end position="313"/>
    </location>
</feature>
<feature type="transmembrane region" description="Helical" evidence="7">
    <location>
        <begin position="418"/>
        <end position="438"/>
    </location>
</feature>
<dbReference type="PANTHER" id="PTHR42718:SF49">
    <property type="entry name" value="EXPORT PROTEIN"/>
    <property type="match status" value="1"/>
</dbReference>
<feature type="transmembrane region" description="Helical" evidence="7">
    <location>
        <begin position="130"/>
        <end position="152"/>
    </location>
</feature>
<feature type="transmembrane region" description="Helical" evidence="7">
    <location>
        <begin position="320"/>
        <end position="340"/>
    </location>
</feature>
<feature type="transmembrane region" description="Helical" evidence="7">
    <location>
        <begin position="97"/>
        <end position="118"/>
    </location>
</feature>
<dbReference type="SUPFAM" id="SSF103473">
    <property type="entry name" value="MFS general substrate transporter"/>
    <property type="match status" value="1"/>
</dbReference>
<feature type="transmembrane region" description="Helical" evidence="7">
    <location>
        <begin position="217"/>
        <end position="240"/>
    </location>
</feature>
<keyword evidence="5 7" id="KW-1133">Transmembrane helix</keyword>
<dbReference type="CDD" id="cd17321">
    <property type="entry name" value="MFS_MMR_MDR_like"/>
    <property type="match status" value="1"/>
</dbReference>
<feature type="transmembrane region" description="Helical" evidence="7">
    <location>
        <begin position="193"/>
        <end position="211"/>
    </location>
</feature>
<evidence type="ECO:0000256" key="3">
    <source>
        <dbReference type="ARBA" id="ARBA00022475"/>
    </source>
</evidence>
<keyword evidence="6 7" id="KW-0472">Membrane</keyword>
<evidence type="ECO:0000256" key="2">
    <source>
        <dbReference type="ARBA" id="ARBA00022448"/>
    </source>
</evidence>
<keyword evidence="10" id="KW-1185">Reference proteome</keyword>
<evidence type="ECO:0000259" key="8">
    <source>
        <dbReference type="PROSITE" id="PS50850"/>
    </source>
</evidence>
<dbReference type="Pfam" id="PF07690">
    <property type="entry name" value="MFS_1"/>
    <property type="match status" value="1"/>
</dbReference>
<dbReference type="GO" id="GO:0022857">
    <property type="term" value="F:transmembrane transporter activity"/>
    <property type="evidence" value="ECO:0007669"/>
    <property type="project" value="InterPro"/>
</dbReference>
<evidence type="ECO:0000256" key="1">
    <source>
        <dbReference type="ARBA" id="ARBA00004651"/>
    </source>
</evidence>
<dbReference type="RefSeq" id="WP_132111789.1">
    <property type="nucleotide sequence ID" value="NZ_SLWS01000001.1"/>
</dbReference>
<dbReference type="InterPro" id="IPR011701">
    <property type="entry name" value="MFS"/>
</dbReference>
<evidence type="ECO:0000256" key="6">
    <source>
        <dbReference type="ARBA" id="ARBA00023136"/>
    </source>
</evidence>
<protein>
    <submittedName>
        <fullName evidence="9">EmrB/QacA subfamily drug resistance transporter</fullName>
    </submittedName>
</protein>
<dbReference type="PRINTS" id="PR01036">
    <property type="entry name" value="TCRTETB"/>
</dbReference>
<feature type="transmembrane region" description="Helical" evidence="7">
    <location>
        <begin position="7"/>
        <end position="29"/>
    </location>
</feature>
<feature type="transmembrane region" description="Helical" evidence="7">
    <location>
        <begin position="72"/>
        <end position="91"/>
    </location>
</feature>